<evidence type="ECO:0000256" key="7">
    <source>
        <dbReference type="SAM" id="Phobius"/>
    </source>
</evidence>
<feature type="transmembrane region" description="Helical" evidence="7">
    <location>
        <begin position="479"/>
        <end position="499"/>
    </location>
</feature>
<sequence length="582" mass="59104">MSAPLSGSSGGSPAPGFYPDPSIPGYIRYWNGSSWVPGTSRPEPEEGEEMPTPPSAAAASSAVTPPTWEEPAPAEETGPVFLDEEAASGPGPEAQVPAARSGDPSLPEVRPRGEVAPAGPIDWDDPSRLYGQSPEPASAWQADVSRQTGFAGQSEERISWGRGESGGEPGPESPAAAPGAAADPRGGWGRPEEESAQGRTDAGAGAAGAAGTGSPGSPGSAGSPGSPPREGTFQMRAMSPEALRQAAQQARGADGTASGAQPDHTVGLRRSDVAPPDAGGQPPSAPSAPPAQSAAPAPSVPGQGRPAQPQAPVQPQAPDQAQPVQPQAPGQGASGGGAAHAFQQAPPAVPQQSAPAQQQPAAPGAAQPSWAQQVHDLAGGGAREGGQDAHGAPGPDAVMPWRPPPGADPFSQAAQEARPAALGKRFGARLVDGSLTAAVAVAVAYPFAGKAVDHVQAKIDAVRDAGETKTVWLIDGTTGGYLAVVLGALLLFGLLYEVLPTGRWGRTLGKKLFGLRVLTMEQQDKPGFGGALLRWLTYGVLSALVIGVLNVLWCVFDRPWRQCWHDKLAGTFVSKDSGQIRL</sequence>
<dbReference type="PATRIC" id="fig|933944.6.peg.424"/>
<dbReference type="RefSeq" id="WP_070031193.1">
    <property type="nucleotide sequence ID" value="NZ_LJGT01000040.1"/>
</dbReference>
<evidence type="ECO:0000256" key="1">
    <source>
        <dbReference type="ARBA" id="ARBA00004651"/>
    </source>
</evidence>
<dbReference type="Pfam" id="PF06271">
    <property type="entry name" value="RDD"/>
    <property type="match status" value="1"/>
</dbReference>
<feature type="compositionally biased region" description="Low complexity" evidence="6">
    <location>
        <begin position="1"/>
        <end position="15"/>
    </location>
</feature>
<reference evidence="10 11" key="1">
    <citation type="journal article" date="2016" name="Front. Microbiol.">
        <title>Comparative Genomics Analysis of Streptomyces Species Reveals Their Adaptation to the Marine Environment and Their Diversity at the Genomic Level.</title>
        <authorList>
            <person name="Tian X."/>
            <person name="Zhang Z."/>
            <person name="Yang T."/>
            <person name="Chen M."/>
            <person name="Li J."/>
            <person name="Chen F."/>
            <person name="Yang J."/>
            <person name="Li W."/>
            <person name="Zhang B."/>
            <person name="Zhang Z."/>
            <person name="Wu J."/>
            <person name="Zhang C."/>
            <person name="Long L."/>
            <person name="Xiao J."/>
        </authorList>
    </citation>
    <scope>NUCLEOTIDE SEQUENCE [LARGE SCALE GENOMIC DNA]</scope>
    <source>
        <strain evidence="10 11">SCSIO 10390</strain>
    </source>
</reference>
<dbReference type="OrthoDB" id="4207282at2"/>
<dbReference type="PANTHER" id="PTHR36115">
    <property type="entry name" value="PROLINE-RICH ANTIGEN HOMOLOG-RELATED"/>
    <property type="match status" value="1"/>
</dbReference>
<feature type="compositionally biased region" description="Gly residues" evidence="6">
    <location>
        <begin position="205"/>
        <end position="216"/>
    </location>
</feature>
<evidence type="ECO:0000313" key="10">
    <source>
        <dbReference type="EMBL" id="OEU87747.1"/>
    </source>
</evidence>
<keyword evidence="4 7" id="KW-1133">Transmembrane helix</keyword>
<comment type="caution">
    <text evidence="10">The sequence shown here is derived from an EMBL/GenBank/DDBJ whole genome shotgun (WGS) entry which is preliminary data.</text>
</comment>
<keyword evidence="5 7" id="KW-0472">Membrane</keyword>
<dbReference type="EMBL" id="LJGT01000040">
    <property type="protein sequence ID" value="OEU87747.1"/>
    <property type="molecule type" value="Genomic_DNA"/>
</dbReference>
<dbReference type="Pfam" id="PF10708">
    <property type="entry name" value="DUF2510"/>
    <property type="match status" value="1"/>
</dbReference>
<evidence type="ECO:0000256" key="6">
    <source>
        <dbReference type="SAM" id="MobiDB-lite"/>
    </source>
</evidence>
<feature type="compositionally biased region" description="Low complexity" evidence="6">
    <location>
        <begin position="173"/>
        <end position="185"/>
    </location>
</feature>
<feature type="compositionally biased region" description="Low complexity" evidence="6">
    <location>
        <begin position="290"/>
        <end position="331"/>
    </location>
</feature>
<evidence type="ECO:0000259" key="8">
    <source>
        <dbReference type="Pfam" id="PF06271"/>
    </source>
</evidence>
<feature type="compositionally biased region" description="Low complexity" evidence="6">
    <location>
        <begin position="55"/>
        <end position="77"/>
    </location>
</feature>
<dbReference type="AlphaFoldDB" id="A0A1E7JJC5"/>
<dbReference type="InterPro" id="IPR018929">
    <property type="entry name" value="DUF2510"/>
</dbReference>
<evidence type="ECO:0000313" key="11">
    <source>
        <dbReference type="Proteomes" id="UP000176087"/>
    </source>
</evidence>
<proteinExistence type="predicted"/>
<dbReference type="InterPro" id="IPR010432">
    <property type="entry name" value="RDD"/>
</dbReference>
<dbReference type="STRING" id="933944.AN215_15545"/>
<dbReference type="InterPro" id="IPR051791">
    <property type="entry name" value="Pra-immunoreactive"/>
</dbReference>
<evidence type="ECO:0000256" key="2">
    <source>
        <dbReference type="ARBA" id="ARBA00022475"/>
    </source>
</evidence>
<feature type="domain" description="DUF2510" evidence="9">
    <location>
        <begin position="15"/>
        <end position="45"/>
    </location>
</feature>
<feature type="region of interest" description="Disordered" evidence="6">
    <location>
        <begin position="1"/>
        <end position="418"/>
    </location>
</feature>
<dbReference type="GO" id="GO:0005886">
    <property type="term" value="C:plasma membrane"/>
    <property type="evidence" value="ECO:0007669"/>
    <property type="project" value="UniProtKB-SubCell"/>
</dbReference>
<evidence type="ECO:0000256" key="4">
    <source>
        <dbReference type="ARBA" id="ARBA00022989"/>
    </source>
</evidence>
<comment type="subcellular location">
    <subcellularLocation>
        <location evidence="1">Cell membrane</location>
        <topology evidence="1">Multi-pass membrane protein</topology>
    </subcellularLocation>
</comment>
<feature type="transmembrane region" description="Helical" evidence="7">
    <location>
        <begin position="535"/>
        <end position="556"/>
    </location>
</feature>
<dbReference type="Proteomes" id="UP000176087">
    <property type="component" value="Unassembled WGS sequence"/>
</dbReference>
<evidence type="ECO:0000259" key="9">
    <source>
        <dbReference type="Pfam" id="PF10708"/>
    </source>
</evidence>
<organism evidence="10 11">
    <name type="scientific">Streptomyces abyssalis</name>
    <dbReference type="NCBI Taxonomy" id="933944"/>
    <lineage>
        <taxon>Bacteria</taxon>
        <taxon>Bacillati</taxon>
        <taxon>Actinomycetota</taxon>
        <taxon>Actinomycetes</taxon>
        <taxon>Kitasatosporales</taxon>
        <taxon>Streptomycetaceae</taxon>
        <taxon>Streptomyces</taxon>
    </lineage>
</organism>
<feature type="domain" description="RDD" evidence="8">
    <location>
        <begin position="420"/>
        <end position="570"/>
    </location>
</feature>
<protein>
    <recommendedName>
        <fullName evidence="12">RDD domain-containing protein</fullName>
    </recommendedName>
</protein>
<accession>A0A1E7JJC5</accession>
<evidence type="ECO:0000256" key="3">
    <source>
        <dbReference type="ARBA" id="ARBA00022692"/>
    </source>
</evidence>
<keyword evidence="11" id="KW-1185">Reference proteome</keyword>
<dbReference type="PANTHER" id="PTHR36115:SF4">
    <property type="entry name" value="MEMBRANE PROTEIN"/>
    <property type="match status" value="1"/>
</dbReference>
<evidence type="ECO:0008006" key="12">
    <source>
        <dbReference type="Google" id="ProtNLM"/>
    </source>
</evidence>
<feature type="compositionally biased region" description="Low complexity" evidence="6">
    <location>
        <begin position="339"/>
        <end position="373"/>
    </location>
</feature>
<evidence type="ECO:0000256" key="5">
    <source>
        <dbReference type="ARBA" id="ARBA00023136"/>
    </source>
</evidence>
<gene>
    <name evidence="10" type="ORF">AN215_15545</name>
</gene>
<keyword evidence="2" id="KW-1003">Cell membrane</keyword>
<keyword evidence="3 7" id="KW-0812">Transmembrane</keyword>
<name>A0A1E7JJC5_9ACTN</name>